<evidence type="ECO:0000256" key="2">
    <source>
        <dbReference type="ARBA" id="ARBA00004613"/>
    </source>
</evidence>
<dbReference type="NCBIfam" id="TIGR02550">
    <property type="entry name" value="flagell_flgL"/>
    <property type="match status" value="1"/>
</dbReference>
<dbReference type="RefSeq" id="WP_260997004.1">
    <property type="nucleotide sequence ID" value="NZ_CP054475.1"/>
</dbReference>
<accession>A0ABY6AB63</accession>
<feature type="domain" description="Flagellin C-terminal" evidence="7">
    <location>
        <begin position="335"/>
        <end position="400"/>
    </location>
</feature>
<dbReference type="InterPro" id="IPR046358">
    <property type="entry name" value="Flagellin_C"/>
</dbReference>
<evidence type="ECO:0000256" key="5">
    <source>
        <dbReference type="ARBA" id="ARBA00023143"/>
    </source>
</evidence>
<dbReference type="EMBL" id="CP054475">
    <property type="protein sequence ID" value="UXD88264.1"/>
    <property type="molecule type" value="Genomic_DNA"/>
</dbReference>
<sequence>MRIATLQSFNTGLNGILDNQSAVNKTQQQVSSGRRVLTPADDPIAATKILQLQQDQALRDQYNRNMTAADNRLKLEDATLGSVTDNLTRLKELTVKAGGGSLTLTDRQAIAAEVYQIQEALVDLFNTRDANGEYVFAGFKGGDAPFVKNDSGRYDYKGDEGQRFLTIGASTNVATGDNGKSLFVDVEASKNTFTTELNPLNKGTMRISPGFVVDEEKYADFYPDDLIITFNPESSITPAGPNYTVRRASDNRVVEGMSNQAYSPGTDVVVAGITITLNGDPEPGDEVLAKSTPKQSITDTIFRLTAGLNTLEDNVVDSETLDILIEDTLTNLAFAQSSVSEIRSQVGARLNVVDNTRNLSADVGLVNKEVLSKLSDVDFAEAVSRLSLQSFLLEAAQQSYTTISRLSLFNQL</sequence>
<evidence type="ECO:0000256" key="3">
    <source>
        <dbReference type="ARBA" id="ARBA00005709"/>
    </source>
</evidence>
<evidence type="ECO:0000259" key="7">
    <source>
        <dbReference type="Pfam" id="PF00700"/>
    </source>
</evidence>
<evidence type="ECO:0000313" key="8">
    <source>
        <dbReference type="EMBL" id="UXD88264.1"/>
    </source>
</evidence>
<dbReference type="InterPro" id="IPR001492">
    <property type="entry name" value="Flagellin"/>
</dbReference>
<dbReference type="InterPro" id="IPR013384">
    <property type="entry name" value="Flagell_FlgL"/>
</dbReference>
<keyword evidence="4" id="KW-0964">Secreted</keyword>
<keyword evidence="5" id="KW-0975">Bacterial flagellum</keyword>
<dbReference type="SUPFAM" id="SSF64518">
    <property type="entry name" value="Phase 1 flagellin"/>
    <property type="match status" value="1"/>
</dbReference>
<comment type="similarity">
    <text evidence="3">Belongs to the bacterial flagellin family.</text>
</comment>
<evidence type="ECO:0000259" key="6">
    <source>
        <dbReference type="Pfam" id="PF00669"/>
    </source>
</evidence>
<keyword evidence="8" id="KW-0969">Cilium</keyword>
<evidence type="ECO:0000256" key="1">
    <source>
        <dbReference type="ARBA" id="ARBA00004365"/>
    </source>
</evidence>
<keyword evidence="8" id="KW-0966">Cell projection</keyword>
<proteinExistence type="inferred from homology"/>
<comment type="subcellular location">
    <subcellularLocation>
        <location evidence="1">Bacterial flagellum</location>
    </subcellularLocation>
    <subcellularLocation>
        <location evidence="2">Secreted</location>
    </subcellularLocation>
</comment>
<name>A0ABY6AB63_9GAMM</name>
<evidence type="ECO:0000313" key="9">
    <source>
        <dbReference type="Proteomes" id="UP001065322"/>
    </source>
</evidence>
<dbReference type="Proteomes" id="UP001065322">
    <property type="component" value="Chromosome"/>
</dbReference>
<feature type="domain" description="Flagellin N-terminal" evidence="6">
    <location>
        <begin position="3"/>
        <end position="138"/>
    </location>
</feature>
<dbReference type="Pfam" id="PF00700">
    <property type="entry name" value="Flagellin_C"/>
    <property type="match status" value="1"/>
</dbReference>
<keyword evidence="9" id="KW-1185">Reference proteome</keyword>
<gene>
    <name evidence="8" type="primary">flgL</name>
    <name evidence="8" type="ORF">HUF19_12895</name>
</gene>
<dbReference type="InterPro" id="IPR001029">
    <property type="entry name" value="Flagellin_N"/>
</dbReference>
<dbReference type="PANTHER" id="PTHR42792:SF1">
    <property type="entry name" value="FLAGELLAR HOOK-ASSOCIATED PROTEIN 3"/>
    <property type="match status" value="1"/>
</dbReference>
<keyword evidence="8" id="KW-0282">Flagellum</keyword>
<evidence type="ECO:0000256" key="4">
    <source>
        <dbReference type="ARBA" id="ARBA00022525"/>
    </source>
</evidence>
<reference evidence="9" key="1">
    <citation type="submission" date="2020-06" db="EMBL/GenBank/DDBJ databases">
        <title>Thalassolituus marinus alknpb1M-1, a hydrocarbon-degrading bacterium isolated from the deep-sea overlying water using an in-situ strategy from the South China Sea basin.</title>
        <authorList>
            <person name="Dong C."/>
            <person name="Chen Y."/>
            <person name="Shao Z."/>
        </authorList>
    </citation>
    <scope>NUCLEOTIDE SEQUENCE [LARGE SCALE GENOMIC DNA]</scope>
    <source>
        <strain evidence="9">alknpb1M-1</strain>
    </source>
</reference>
<dbReference type="PANTHER" id="PTHR42792">
    <property type="entry name" value="FLAGELLIN"/>
    <property type="match status" value="1"/>
</dbReference>
<organism evidence="8 9">
    <name type="scientific">Thalassolituus hydrocarboniclasticus</name>
    <dbReference type="NCBI Taxonomy" id="2742796"/>
    <lineage>
        <taxon>Bacteria</taxon>
        <taxon>Pseudomonadati</taxon>
        <taxon>Pseudomonadota</taxon>
        <taxon>Gammaproteobacteria</taxon>
        <taxon>Oceanospirillales</taxon>
        <taxon>Oceanospirillaceae</taxon>
        <taxon>Thalassolituus</taxon>
    </lineage>
</organism>
<dbReference type="Gene3D" id="1.20.1330.10">
    <property type="entry name" value="f41 fragment of flagellin, N-terminal domain"/>
    <property type="match status" value="2"/>
</dbReference>
<protein>
    <submittedName>
        <fullName evidence="8">Flagellar hook-associated protein FlgL</fullName>
    </submittedName>
</protein>
<dbReference type="Pfam" id="PF00669">
    <property type="entry name" value="Flagellin_N"/>
    <property type="match status" value="1"/>
</dbReference>